<comment type="caution">
    <text evidence="8">The sequence shown here is derived from an EMBL/GenBank/DDBJ whole genome shotgun (WGS) entry which is preliminary data.</text>
</comment>
<keyword evidence="5" id="KW-0206">Cytoskeleton</keyword>
<dbReference type="PANTHER" id="PTHR16076">
    <property type="entry name" value="CYTOSKELETON ASSOCIATED PROTEIN 2-RELATED"/>
    <property type="match status" value="1"/>
</dbReference>
<evidence type="ECO:0000256" key="3">
    <source>
        <dbReference type="ARBA" id="ARBA00022490"/>
    </source>
</evidence>
<feature type="region of interest" description="Disordered" evidence="6">
    <location>
        <begin position="1"/>
        <end position="70"/>
    </location>
</feature>
<evidence type="ECO:0000256" key="2">
    <source>
        <dbReference type="ARBA" id="ARBA00009468"/>
    </source>
</evidence>
<protein>
    <submittedName>
        <fullName evidence="8">CKAP2 protein</fullName>
    </submittedName>
</protein>
<dbReference type="GO" id="GO:0007026">
    <property type="term" value="P:negative regulation of microtubule depolymerization"/>
    <property type="evidence" value="ECO:0007669"/>
    <property type="project" value="TreeGrafter"/>
</dbReference>
<dbReference type="Proteomes" id="UP000586704">
    <property type="component" value="Unassembled WGS sequence"/>
</dbReference>
<comment type="similarity">
    <text evidence="2">Belongs to the CKAP2 family.</text>
</comment>
<comment type="subcellular location">
    <subcellularLocation>
        <location evidence="1">Cytoplasm</location>
        <location evidence="1">Cytoskeleton</location>
    </subcellularLocation>
</comment>
<proteinExistence type="inferred from homology"/>
<feature type="compositionally biased region" description="Low complexity" evidence="6">
    <location>
        <begin position="217"/>
        <end position="228"/>
    </location>
</feature>
<evidence type="ECO:0000259" key="7">
    <source>
        <dbReference type="Pfam" id="PF15297"/>
    </source>
</evidence>
<feature type="compositionally biased region" description="Basic residues" evidence="6">
    <location>
        <begin position="514"/>
        <end position="529"/>
    </location>
</feature>
<keyword evidence="4" id="KW-0597">Phosphoprotein</keyword>
<evidence type="ECO:0000256" key="6">
    <source>
        <dbReference type="SAM" id="MobiDB-lite"/>
    </source>
</evidence>
<dbReference type="AlphaFoldDB" id="A0A7L4NNU7"/>
<organism evidence="8 9">
    <name type="scientific">Ceyx cyanopectus</name>
    <name type="common">Indigo-banded kingfisher</name>
    <dbReference type="NCBI Taxonomy" id="390723"/>
    <lineage>
        <taxon>Eukaryota</taxon>
        <taxon>Metazoa</taxon>
        <taxon>Chordata</taxon>
        <taxon>Craniata</taxon>
        <taxon>Vertebrata</taxon>
        <taxon>Euteleostomi</taxon>
        <taxon>Archelosauria</taxon>
        <taxon>Archosauria</taxon>
        <taxon>Dinosauria</taxon>
        <taxon>Saurischia</taxon>
        <taxon>Theropoda</taxon>
        <taxon>Coelurosauria</taxon>
        <taxon>Aves</taxon>
        <taxon>Neognathae</taxon>
        <taxon>Neoaves</taxon>
        <taxon>Telluraves</taxon>
        <taxon>Coraciimorphae</taxon>
        <taxon>Coraciiformes</taxon>
        <taxon>Alcedinidae</taxon>
        <taxon>Ceyx</taxon>
    </lineage>
</organism>
<reference evidence="8 9" key="1">
    <citation type="submission" date="2020-02" db="EMBL/GenBank/DDBJ databases">
        <title>Bird 10,000 Genomes (B10K) Project - Family phase.</title>
        <authorList>
            <person name="Zhang G."/>
        </authorList>
    </citation>
    <scope>NUCLEOTIDE SEQUENCE [LARGE SCALE GENOMIC DNA]</scope>
    <source>
        <strain evidence="8">B10K-DU-013-51</strain>
        <tissue evidence="8">Mixed tissue sample</tissue>
    </source>
</reference>
<feature type="compositionally biased region" description="Polar residues" evidence="6">
    <location>
        <begin position="12"/>
        <end position="25"/>
    </location>
</feature>
<feature type="non-terminal residue" evidence="8">
    <location>
        <position position="621"/>
    </location>
</feature>
<feature type="region of interest" description="Disordered" evidence="6">
    <location>
        <begin position="465"/>
        <end position="572"/>
    </location>
</feature>
<feature type="compositionally biased region" description="Basic and acidic residues" evidence="6">
    <location>
        <begin position="473"/>
        <end position="513"/>
    </location>
</feature>
<dbReference type="Pfam" id="PF15297">
    <property type="entry name" value="CKAP2_C"/>
    <property type="match status" value="1"/>
</dbReference>
<keyword evidence="9" id="KW-1185">Reference proteome</keyword>
<name>A0A7L4NNU7_9AVES</name>
<sequence>VVVCSRSRRATSSKLQEKTQLSTSPMPERKNTEIATKLSWDNSSGISENSSPNTQPNSTSHTNFHPEEHPSKYEVTGIKSQHMSLSKSFLQLKSMKEKQLIKKAEAERQKSSVNLLKRPVLGTYRGRVIQSKINSFRKAPSERQSSLPDKKLLSSATQPAVSYLSPSNSTVVLKPLSPFQPLTSCYSIKLNGVLPFQIKPPAKAAVTSQSSVKKCQPPSAAAPKKVPVQNMIGGRGPQPPKAASKSSDCITRGVKKGADSGEAPAKQTSAVYHKKLGQNSKTNGNRKFVLPKESAEERRARLDEWRASRGKVMRRPPISLLMGTQSRAEEQELPSSDSTEKVNKTLMECLQLTEQGCQTGEVQAMLADLTHVIPGAKKLGRYWTCCMRLEQKGPLEKLFAVYDEAVLSGAMPKEELRQILIDKVLSTSHTKPEDVVDGTVIEAHLSEVVEAGKEQNSSVEQVQEPFMDLGCNDEQKSESDKKTESDKKADTSREEMKKEEMDSDLKPREEVLPKKSKKHKSKERSKKRGKSEAEEQNEDGVKDTAQVVLSEKENDTPYSVRYNPSTTPYLESGKMHNETIYSSAKGLKIATPLRYSQRIRKKMHKDADKDPDLCLSSFEHM</sequence>
<gene>
    <name evidence="8" type="primary">Ckap2</name>
    <name evidence="8" type="ORF">CEYCYA_R08081</name>
</gene>
<evidence type="ECO:0000313" key="8">
    <source>
        <dbReference type="EMBL" id="NXY91112.1"/>
    </source>
</evidence>
<feature type="non-terminal residue" evidence="8">
    <location>
        <position position="1"/>
    </location>
</feature>
<dbReference type="InterPro" id="IPR029197">
    <property type="entry name" value="CKAP2_C"/>
</dbReference>
<feature type="domain" description="Cytoskeleton-associated protein 2 C-terminal" evidence="7">
    <location>
        <begin position="274"/>
        <end position="497"/>
    </location>
</feature>
<dbReference type="InterPro" id="IPR026165">
    <property type="entry name" value="CKAP2_fam"/>
</dbReference>
<dbReference type="GO" id="GO:0015630">
    <property type="term" value="C:microtubule cytoskeleton"/>
    <property type="evidence" value="ECO:0007669"/>
    <property type="project" value="TreeGrafter"/>
</dbReference>
<dbReference type="OrthoDB" id="9945093at2759"/>
<feature type="compositionally biased region" description="Polar residues" evidence="6">
    <location>
        <begin position="39"/>
        <end position="48"/>
    </location>
</feature>
<evidence type="ECO:0000256" key="1">
    <source>
        <dbReference type="ARBA" id="ARBA00004245"/>
    </source>
</evidence>
<accession>A0A7L4NNU7</accession>
<keyword evidence="3" id="KW-0963">Cytoplasm</keyword>
<evidence type="ECO:0000256" key="4">
    <source>
        <dbReference type="ARBA" id="ARBA00022553"/>
    </source>
</evidence>
<dbReference type="EMBL" id="VYZU01088007">
    <property type="protein sequence ID" value="NXY91112.1"/>
    <property type="molecule type" value="Genomic_DNA"/>
</dbReference>
<feature type="region of interest" description="Disordered" evidence="6">
    <location>
        <begin position="213"/>
        <end position="299"/>
    </location>
</feature>
<evidence type="ECO:0000256" key="5">
    <source>
        <dbReference type="ARBA" id="ARBA00023212"/>
    </source>
</evidence>
<feature type="compositionally biased region" description="Low complexity" evidence="6">
    <location>
        <begin position="49"/>
        <end position="63"/>
    </location>
</feature>
<evidence type="ECO:0000313" key="9">
    <source>
        <dbReference type="Proteomes" id="UP000586704"/>
    </source>
</evidence>
<dbReference type="PANTHER" id="PTHR16076:SF8">
    <property type="entry name" value="CYTOSKELETON-ASSOCIATED PROTEIN 2"/>
    <property type="match status" value="1"/>
</dbReference>
<feature type="compositionally biased region" description="Basic residues" evidence="6">
    <location>
        <begin position="1"/>
        <end position="11"/>
    </location>
</feature>
<feature type="region of interest" description="Disordered" evidence="6">
    <location>
        <begin position="600"/>
        <end position="621"/>
    </location>
</feature>